<protein>
    <submittedName>
        <fullName evidence="2">Uncharacterized protein</fullName>
    </submittedName>
</protein>
<evidence type="ECO:0000256" key="1">
    <source>
        <dbReference type="SAM" id="MobiDB-lite"/>
    </source>
</evidence>
<dbReference type="EMBL" id="CADEAL010000247">
    <property type="protein sequence ID" value="CAB1417118.1"/>
    <property type="molecule type" value="Genomic_DNA"/>
</dbReference>
<keyword evidence="3" id="KW-1185">Reference proteome</keyword>
<comment type="caution">
    <text evidence="2">The sequence shown here is derived from an EMBL/GenBank/DDBJ whole genome shotgun (WGS) entry which is preliminary data.</text>
</comment>
<name>A0A9N7TSW8_PLEPL</name>
<feature type="region of interest" description="Disordered" evidence="1">
    <location>
        <begin position="73"/>
        <end position="107"/>
    </location>
</feature>
<organism evidence="2 3">
    <name type="scientific">Pleuronectes platessa</name>
    <name type="common">European plaice</name>
    <dbReference type="NCBI Taxonomy" id="8262"/>
    <lineage>
        <taxon>Eukaryota</taxon>
        <taxon>Metazoa</taxon>
        <taxon>Chordata</taxon>
        <taxon>Craniata</taxon>
        <taxon>Vertebrata</taxon>
        <taxon>Euteleostomi</taxon>
        <taxon>Actinopterygii</taxon>
        <taxon>Neopterygii</taxon>
        <taxon>Teleostei</taxon>
        <taxon>Neoteleostei</taxon>
        <taxon>Acanthomorphata</taxon>
        <taxon>Carangaria</taxon>
        <taxon>Pleuronectiformes</taxon>
        <taxon>Pleuronectoidei</taxon>
        <taxon>Pleuronectidae</taxon>
        <taxon>Pleuronectes</taxon>
    </lineage>
</organism>
<accession>A0A9N7TSW8</accession>
<dbReference type="AlphaFoldDB" id="A0A9N7TSW8"/>
<feature type="compositionally biased region" description="Basic and acidic residues" evidence="1">
    <location>
        <begin position="73"/>
        <end position="94"/>
    </location>
</feature>
<reference evidence="2" key="1">
    <citation type="submission" date="2020-03" db="EMBL/GenBank/DDBJ databases">
        <authorList>
            <person name="Weist P."/>
        </authorList>
    </citation>
    <scope>NUCLEOTIDE SEQUENCE</scope>
</reference>
<sequence>MGHRGRATRLACANGLLTRQKSPGSRETSAAYFSPQRCRPHVLCITAIATESLSVPFILRSLFSGVVVVQSESSDRDMWSYRGEEDEGHTKDPGICEGPPQDGSVHHELPVMLSSSSASLSKLQHRQSRGCN</sequence>
<evidence type="ECO:0000313" key="3">
    <source>
        <dbReference type="Proteomes" id="UP001153269"/>
    </source>
</evidence>
<proteinExistence type="predicted"/>
<gene>
    <name evidence="2" type="ORF">PLEPLA_LOCUS4919</name>
</gene>
<dbReference type="Proteomes" id="UP001153269">
    <property type="component" value="Unassembled WGS sequence"/>
</dbReference>
<evidence type="ECO:0000313" key="2">
    <source>
        <dbReference type="EMBL" id="CAB1417118.1"/>
    </source>
</evidence>